<keyword evidence="3" id="KW-1185">Reference proteome</keyword>
<protein>
    <submittedName>
        <fullName evidence="2">Uncharacterized protein</fullName>
    </submittedName>
</protein>
<proteinExistence type="predicted"/>
<reference evidence="3" key="1">
    <citation type="journal article" date="2019" name="Int. J. Syst. Evol. Microbiol.">
        <title>The Global Catalogue of Microorganisms (GCM) 10K type strain sequencing project: providing services to taxonomists for standard genome sequencing and annotation.</title>
        <authorList>
            <consortium name="The Broad Institute Genomics Platform"/>
            <consortium name="The Broad Institute Genome Sequencing Center for Infectious Disease"/>
            <person name="Wu L."/>
            <person name="Ma J."/>
        </authorList>
    </citation>
    <scope>NUCLEOTIDE SEQUENCE [LARGE SCALE GENOMIC DNA]</scope>
    <source>
        <strain evidence="3">CGMCC 1.12766</strain>
    </source>
</reference>
<gene>
    <name evidence="2" type="ORF">GCM10007420_07810</name>
</gene>
<dbReference type="Proteomes" id="UP000648722">
    <property type="component" value="Unassembled WGS sequence"/>
</dbReference>
<sequence length="62" mass="6525">MALSHGAAMADGPQFNFLSQRNQGAAQAAVRVPTERLGFGPQNPPELRARLAGKRGGPEGRI</sequence>
<dbReference type="EMBL" id="BMFS01000002">
    <property type="protein sequence ID" value="GGG94671.1"/>
    <property type="molecule type" value="Genomic_DNA"/>
</dbReference>
<organism evidence="2 3">
    <name type="scientific">Glycocaulis albus</name>
    <dbReference type="NCBI Taxonomy" id="1382801"/>
    <lineage>
        <taxon>Bacteria</taxon>
        <taxon>Pseudomonadati</taxon>
        <taxon>Pseudomonadota</taxon>
        <taxon>Alphaproteobacteria</taxon>
        <taxon>Maricaulales</taxon>
        <taxon>Maricaulaceae</taxon>
        <taxon>Glycocaulis</taxon>
    </lineage>
</organism>
<comment type="caution">
    <text evidence="2">The sequence shown here is derived from an EMBL/GenBank/DDBJ whole genome shotgun (WGS) entry which is preliminary data.</text>
</comment>
<name>A0ABQ1XIS7_9PROT</name>
<evidence type="ECO:0000313" key="2">
    <source>
        <dbReference type="EMBL" id="GGG94671.1"/>
    </source>
</evidence>
<evidence type="ECO:0000313" key="3">
    <source>
        <dbReference type="Proteomes" id="UP000648722"/>
    </source>
</evidence>
<feature type="region of interest" description="Disordered" evidence="1">
    <location>
        <begin position="35"/>
        <end position="62"/>
    </location>
</feature>
<evidence type="ECO:0000256" key="1">
    <source>
        <dbReference type="SAM" id="MobiDB-lite"/>
    </source>
</evidence>
<accession>A0ABQ1XIS7</accession>